<sequence length="148" mass="16860">MNTKDLGNLAENIATRYLQEKGYEILEKNYEMSFGEIDIIAKGDSNDDHSAVLPSKILGAGKIGDHKNDDAISVIIFVEVKANKKDYGPEFDPETRVNSKKYEKLVKTAMYYMDRELGGVDLEWRIDIVSVVFDKKNQKAKLKHFKNV</sequence>
<evidence type="ECO:0000256" key="2">
    <source>
        <dbReference type="HAMAP-Rule" id="MF_00048"/>
    </source>
</evidence>
<proteinExistence type="inferred from homology"/>
<dbReference type="InterPro" id="IPR011335">
    <property type="entry name" value="Restrct_endonuc-II-like"/>
</dbReference>
<comment type="caution">
    <text evidence="3">The sequence shown here is derived from an EMBL/GenBank/DDBJ whole genome shotgun (WGS) entry which is preliminary data.</text>
</comment>
<evidence type="ECO:0000313" key="3">
    <source>
        <dbReference type="EMBL" id="PJE51172.1"/>
    </source>
</evidence>
<gene>
    <name evidence="3" type="ORF">COV29_02770</name>
</gene>
<comment type="similarity">
    <text evidence="1 2">Belongs to the UPF0102 family.</text>
</comment>
<dbReference type="SUPFAM" id="SSF52980">
    <property type="entry name" value="Restriction endonuclease-like"/>
    <property type="match status" value="2"/>
</dbReference>
<dbReference type="InterPro" id="IPR011856">
    <property type="entry name" value="tRNA_endonuc-like_dom_sf"/>
</dbReference>
<dbReference type="PANTHER" id="PTHR34039:SF1">
    <property type="entry name" value="UPF0102 PROTEIN YRAN"/>
    <property type="match status" value="1"/>
</dbReference>
<dbReference type="AlphaFoldDB" id="A0A2J0Q7W3"/>
<reference evidence="3 4" key="1">
    <citation type="submission" date="2017-09" db="EMBL/GenBank/DDBJ databases">
        <title>Depth-based differentiation of microbial function through sediment-hosted aquifers and enrichment of novel symbionts in the deep terrestrial subsurface.</title>
        <authorList>
            <person name="Probst A.J."/>
            <person name="Ladd B."/>
            <person name="Jarett J.K."/>
            <person name="Geller-Mcgrath D.E."/>
            <person name="Sieber C.M."/>
            <person name="Emerson J.B."/>
            <person name="Anantharaman K."/>
            <person name="Thomas B.C."/>
            <person name="Malmstrom R."/>
            <person name="Stieglmeier M."/>
            <person name="Klingl A."/>
            <person name="Woyke T."/>
            <person name="Ryan C.M."/>
            <person name="Banfield J.F."/>
        </authorList>
    </citation>
    <scope>NUCLEOTIDE SEQUENCE [LARGE SCALE GENOMIC DNA]</scope>
    <source>
        <strain evidence="3">CG10_big_fil_rev_8_21_14_0_10_36_16</strain>
    </source>
</reference>
<dbReference type="Gene3D" id="3.40.1350.10">
    <property type="match status" value="1"/>
</dbReference>
<organism evidence="3 4">
    <name type="scientific">Candidatus Yanofskybacteria bacterium CG10_big_fil_rev_8_21_14_0_10_36_16</name>
    <dbReference type="NCBI Taxonomy" id="1975096"/>
    <lineage>
        <taxon>Bacteria</taxon>
        <taxon>Candidatus Yanofskyibacteriota</taxon>
    </lineage>
</organism>
<name>A0A2J0Q7W3_9BACT</name>
<dbReference type="Pfam" id="PF02021">
    <property type="entry name" value="UPF0102"/>
    <property type="match status" value="1"/>
</dbReference>
<dbReference type="GO" id="GO:0003676">
    <property type="term" value="F:nucleic acid binding"/>
    <property type="evidence" value="ECO:0007669"/>
    <property type="project" value="InterPro"/>
</dbReference>
<evidence type="ECO:0000313" key="4">
    <source>
        <dbReference type="Proteomes" id="UP000228496"/>
    </source>
</evidence>
<dbReference type="PANTHER" id="PTHR34039">
    <property type="entry name" value="UPF0102 PROTEIN YRAN"/>
    <property type="match status" value="1"/>
</dbReference>
<dbReference type="Proteomes" id="UP000228496">
    <property type="component" value="Unassembled WGS sequence"/>
</dbReference>
<accession>A0A2J0Q7W3</accession>
<evidence type="ECO:0000256" key="1">
    <source>
        <dbReference type="ARBA" id="ARBA00006738"/>
    </source>
</evidence>
<dbReference type="InterPro" id="IPR003509">
    <property type="entry name" value="UPF0102_YraN-like"/>
</dbReference>
<dbReference type="EMBL" id="PCXQ01000004">
    <property type="protein sequence ID" value="PJE51172.1"/>
    <property type="molecule type" value="Genomic_DNA"/>
</dbReference>
<dbReference type="HAMAP" id="MF_00048">
    <property type="entry name" value="UPF0102"/>
    <property type="match status" value="1"/>
</dbReference>
<protein>
    <recommendedName>
        <fullName evidence="2">UPF0102 protein COV29_02770</fullName>
    </recommendedName>
</protein>